<keyword evidence="10" id="KW-0677">Repeat</keyword>
<dbReference type="PANTHER" id="PTHR45740:SF6">
    <property type="entry name" value="PROTEIN MONO-ADP-RIBOSYLTRANSFERASE PARP12"/>
    <property type="match status" value="1"/>
</dbReference>
<dbReference type="GO" id="GO:0005634">
    <property type="term" value="C:nucleus"/>
    <property type="evidence" value="ECO:0007669"/>
    <property type="project" value="UniProtKB-SubCell"/>
</dbReference>
<keyword evidence="16" id="KW-0539">Nucleus</keyword>
<reference evidence="30" key="1">
    <citation type="submission" date="2025-08" db="UniProtKB">
        <authorList>
            <consortium name="Ensembl"/>
        </authorList>
    </citation>
    <scope>IDENTIFICATION</scope>
</reference>
<dbReference type="FunFam" id="3.90.228.10:FF:000003">
    <property type="entry name" value="TCDD-inducible poly [ADP-ribose] polymerase"/>
    <property type="match status" value="1"/>
</dbReference>
<dbReference type="Proteomes" id="UP000694386">
    <property type="component" value="Unplaced"/>
</dbReference>
<dbReference type="SUPFAM" id="SSF117839">
    <property type="entry name" value="WWE domain"/>
    <property type="match status" value="1"/>
</dbReference>
<dbReference type="InterPro" id="IPR000571">
    <property type="entry name" value="Znf_CCCH"/>
</dbReference>
<dbReference type="Gene3D" id="3.30.720.50">
    <property type="match status" value="1"/>
</dbReference>
<gene>
    <name evidence="30" type="primary">Parp12</name>
</gene>
<keyword evidence="7" id="KW-0808">Transferase</keyword>
<dbReference type="GO" id="GO:0003950">
    <property type="term" value="F:NAD+ poly-ADP-ribosyltransferase activity"/>
    <property type="evidence" value="ECO:0007669"/>
    <property type="project" value="InterPro"/>
</dbReference>
<dbReference type="GO" id="GO:0044331">
    <property type="term" value="P:cell-cell adhesion mediated by cadherin"/>
    <property type="evidence" value="ECO:0007669"/>
    <property type="project" value="Ensembl"/>
</dbReference>
<comment type="similarity">
    <text evidence="18">Belongs to the ARTD/PARP family.</text>
</comment>
<dbReference type="InterPro" id="IPR056226">
    <property type="entry name" value="WH_PARP12"/>
</dbReference>
<comment type="subcellular location">
    <subcellularLocation>
        <location evidence="2">Cytoplasm</location>
        <location evidence="2">Stress granule</location>
    </subcellularLocation>
    <subcellularLocation>
        <location evidence="3">Golgi apparatus</location>
        <location evidence="3">trans-Golgi network</location>
    </subcellularLocation>
    <subcellularLocation>
        <location evidence="1">Nucleus</location>
    </subcellularLocation>
</comment>
<evidence type="ECO:0000313" key="30">
    <source>
        <dbReference type="Ensembl" id="ENSCGRP00001008680.1"/>
    </source>
</evidence>
<keyword evidence="8" id="KW-0548">Nucleotidyltransferase</keyword>
<evidence type="ECO:0000256" key="20">
    <source>
        <dbReference type="ARBA" id="ARBA00081640"/>
    </source>
</evidence>
<dbReference type="PANTHER" id="PTHR45740">
    <property type="entry name" value="POLY [ADP-RIBOSE] POLYMERASE"/>
    <property type="match status" value="1"/>
</dbReference>
<dbReference type="Pfam" id="PF25261">
    <property type="entry name" value="zf-CCCH_PARP12"/>
    <property type="match status" value="2"/>
</dbReference>
<keyword evidence="15" id="KW-0333">Golgi apparatus</keyword>
<keyword evidence="9 25" id="KW-0479">Metal-binding</keyword>
<dbReference type="InterPro" id="IPR036388">
    <property type="entry name" value="WH-like_DNA-bd_sf"/>
</dbReference>
<evidence type="ECO:0000256" key="11">
    <source>
        <dbReference type="ARBA" id="ARBA00022765"/>
    </source>
</evidence>
<dbReference type="InterPro" id="IPR004170">
    <property type="entry name" value="WWE_dom"/>
</dbReference>
<dbReference type="Ensembl" id="ENSCGRT00001012814.1">
    <property type="protein sequence ID" value="ENSCGRP00001008680.1"/>
    <property type="gene ID" value="ENSCGRG00001010916.1"/>
</dbReference>
<evidence type="ECO:0000256" key="25">
    <source>
        <dbReference type="PROSITE-ProRule" id="PRU00723"/>
    </source>
</evidence>
<dbReference type="InterPro" id="IPR051712">
    <property type="entry name" value="ARTD-AVP"/>
</dbReference>
<comment type="subunit">
    <text evidence="24">Interacts with PARP11; this interaction plays a key role in zika virus suppression. Interacts with ISG15.</text>
</comment>
<evidence type="ECO:0000256" key="2">
    <source>
        <dbReference type="ARBA" id="ARBA00004210"/>
    </source>
</evidence>
<evidence type="ECO:0000256" key="9">
    <source>
        <dbReference type="ARBA" id="ARBA00022723"/>
    </source>
</evidence>
<dbReference type="GO" id="GO:0070213">
    <property type="term" value="P:protein auto-ADP-ribosylation"/>
    <property type="evidence" value="ECO:0007669"/>
    <property type="project" value="Ensembl"/>
</dbReference>
<organism evidence="30 31">
    <name type="scientific">Cricetulus griseus</name>
    <name type="common">Chinese hamster</name>
    <name type="synonym">Cricetulus barabensis griseus</name>
    <dbReference type="NCBI Taxonomy" id="10029"/>
    <lineage>
        <taxon>Eukaryota</taxon>
        <taxon>Metazoa</taxon>
        <taxon>Chordata</taxon>
        <taxon>Craniata</taxon>
        <taxon>Vertebrata</taxon>
        <taxon>Euteleostomi</taxon>
        <taxon>Mammalia</taxon>
        <taxon>Eutheria</taxon>
        <taxon>Euarchontoglires</taxon>
        <taxon>Glires</taxon>
        <taxon>Rodentia</taxon>
        <taxon>Myomorpha</taxon>
        <taxon>Muroidea</taxon>
        <taxon>Cricetidae</taxon>
        <taxon>Cricetinae</taxon>
        <taxon>Cricetulus</taxon>
    </lineage>
</organism>
<evidence type="ECO:0000256" key="13">
    <source>
        <dbReference type="ARBA" id="ARBA00022833"/>
    </source>
</evidence>
<protein>
    <recommendedName>
        <fullName evidence="19">Protein mono-ADP-ribosyltransferase PARP12</fullName>
    </recommendedName>
    <alternativeName>
        <fullName evidence="22">ADP-ribosyltransferase diphtheria toxin-like 12</fullName>
    </alternativeName>
    <alternativeName>
        <fullName evidence="21">Poly [ADP-ribose] polymerase 12</fullName>
    </alternativeName>
    <alternativeName>
        <fullName evidence="20">Zinc finger CCCH domain-containing protein 1</fullName>
    </alternativeName>
</protein>
<evidence type="ECO:0000256" key="8">
    <source>
        <dbReference type="ARBA" id="ARBA00022695"/>
    </source>
</evidence>
<dbReference type="InterPro" id="IPR057602">
    <property type="entry name" value="Zfn-CCCH_PARP12"/>
</dbReference>
<evidence type="ECO:0000259" key="29">
    <source>
        <dbReference type="PROSITE" id="PS51059"/>
    </source>
</evidence>
<reference evidence="30" key="2">
    <citation type="submission" date="2025-09" db="UniProtKB">
        <authorList>
            <consortium name="Ensembl"/>
        </authorList>
    </citation>
    <scope>IDENTIFICATION</scope>
</reference>
<dbReference type="GO" id="GO:0070633">
    <property type="term" value="P:transepithelial transport"/>
    <property type="evidence" value="ECO:0007669"/>
    <property type="project" value="Ensembl"/>
</dbReference>
<evidence type="ECO:0000256" key="16">
    <source>
        <dbReference type="ARBA" id="ARBA00023242"/>
    </source>
</evidence>
<feature type="zinc finger region" description="C3H1-type" evidence="25">
    <location>
        <begin position="205"/>
        <end position="227"/>
    </location>
</feature>
<dbReference type="GO" id="GO:0008270">
    <property type="term" value="F:zinc ion binding"/>
    <property type="evidence" value="ECO:0007669"/>
    <property type="project" value="UniProtKB-KW"/>
</dbReference>
<keyword evidence="13 25" id="KW-0862">Zinc</keyword>
<evidence type="ECO:0000256" key="1">
    <source>
        <dbReference type="ARBA" id="ARBA00004123"/>
    </source>
</evidence>
<feature type="region of interest" description="Disordered" evidence="26">
    <location>
        <begin position="263"/>
        <end position="294"/>
    </location>
</feature>
<evidence type="ECO:0000256" key="7">
    <source>
        <dbReference type="ARBA" id="ARBA00022679"/>
    </source>
</evidence>
<dbReference type="SUPFAM" id="SSF56399">
    <property type="entry name" value="ADP-ribosylation"/>
    <property type="match status" value="1"/>
</dbReference>
<feature type="domain" description="C3H1-type" evidence="27">
    <location>
        <begin position="205"/>
        <end position="227"/>
    </location>
</feature>
<dbReference type="Pfam" id="PF02825">
    <property type="entry name" value="WWE"/>
    <property type="match status" value="1"/>
</dbReference>
<dbReference type="Pfam" id="PF24356">
    <property type="entry name" value="WHD_PARP12"/>
    <property type="match status" value="1"/>
</dbReference>
<dbReference type="SMR" id="A0A8C2LU62"/>
<feature type="domain" description="WWE" evidence="28">
    <location>
        <begin position="311"/>
        <end position="387"/>
    </location>
</feature>
<keyword evidence="5" id="KW-0597">Phosphoprotein</keyword>
<dbReference type="PROSITE" id="PS50103">
    <property type="entry name" value="ZF_C3H1"/>
    <property type="match status" value="1"/>
</dbReference>
<proteinExistence type="inferred from homology"/>
<feature type="domain" description="WWE" evidence="28">
    <location>
        <begin position="390"/>
        <end position="484"/>
    </location>
</feature>
<dbReference type="Pfam" id="PF23466">
    <property type="entry name" value="WWE_4"/>
    <property type="match status" value="1"/>
</dbReference>
<evidence type="ECO:0000256" key="5">
    <source>
        <dbReference type="ARBA" id="ARBA00022553"/>
    </source>
</evidence>
<dbReference type="Gene3D" id="3.30.1370.210">
    <property type="match status" value="1"/>
</dbReference>
<evidence type="ECO:0000256" key="15">
    <source>
        <dbReference type="ARBA" id="ARBA00023034"/>
    </source>
</evidence>
<comment type="catalytic activity">
    <reaction evidence="17">
        <text>L-aspartyl-[protein] + NAD(+) = 4-O-(ADP-D-ribosyl)-L-aspartyl-[protein] + nicotinamide</text>
        <dbReference type="Rhea" id="RHEA:54424"/>
        <dbReference type="Rhea" id="RHEA-COMP:9867"/>
        <dbReference type="Rhea" id="RHEA-COMP:13832"/>
        <dbReference type="ChEBI" id="CHEBI:17154"/>
        <dbReference type="ChEBI" id="CHEBI:29961"/>
        <dbReference type="ChEBI" id="CHEBI:57540"/>
        <dbReference type="ChEBI" id="CHEBI:138102"/>
    </reaction>
    <physiologicalReaction direction="left-to-right" evidence="17">
        <dbReference type="Rhea" id="RHEA:54425"/>
    </physiologicalReaction>
</comment>
<evidence type="ECO:0000256" key="10">
    <source>
        <dbReference type="ARBA" id="ARBA00022737"/>
    </source>
</evidence>
<dbReference type="PROSITE" id="PS51059">
    <property type="entry name" value="PARP_CATALYTIC"/>
    <property type="match status" value="1"/>
</dbReference>
<evidence type="ECO:0000256" key="26">
    <source>
        <dbReference type="SAM" id="MobiDB-lite"/>
    </source>
</evidence>
<evidence type="ECO:0000313" key="31">
    <source>
        <dbReference type="Proteomes" id="UP000694386"/>
    </source>
</evidence>
<dbReference type="SMART" id="SM00356">
    <property type="entry name" value="ZnF_C3H1"/>
    <property type="match status" value="3"/>
</dbReference>
<dbReference type="AlphaFoldDB" id="A0A8C2LU62"/>
<evidence type="ECO:0000256" key="4">
    <source>
        <dbReference type="ARBA" id="ARBA00022490"/>
    </source>
</evidence>
<dbReference type="GO" id="GO:0010494">
    <property type="term" value="C:cytoplasmic stress granule"/>
    <property type="evidence" value="ECO:0007669"/>
    <property type="project" value="UniProtKB-SubCell"/>
</dbReference>
<feature type="compositionally biased region" description="Low complexity" evidence="26">
    <location>
        <begin position="285"/>
        <end position="294"/>
    </location>
</feature>
<evidence type="ECO:0000259" key="28">
    <source>
        <dbReference type="PROSITE" id="PS50918"/>
    </source>
</evidence>
<evidence type="ECO:0000256" key="23">
    <source>
        <dbReference type="ARBA" id="ARBA00093230"/>
    </source>
</evidence>
<keyword evidence="12 25" id="KW-0863">Zinc-finger</keyword>
<dbReference type="GO" id="GO:1990404">
    <property type="term" value="F:NAD+-protein mono-ADP-ribosyltransferase activity"/>
    <property type="evidence" value="ECO:0007669"/>
    <property type="project" value="Ensembl"/>
</dbReference>
<dbReference type="InterPro" id="IPR012317">
    <property type="entry name" value="Poly(ADP-ribose)pol_cat_dom"/>
</dbReference>
<name>A0A8C2LU62_CRIGR</name>
<keyword evidence="6" id="KW-0328">Glycosyltransferase</keyword>
<keyword evidence="14" id="KW-0520">NAD</keyword>
<evidence type="ECO:0000256" key="17">
    <source>
        <dbReference type="ARBA" id="ARBA00024164"/>
    </source>
</evidence>
<comment type="catalytic activity">
    <reaction evidence="23">
        <text>L-cysteinyl-[protein] + NAD(+) = S-(ADP-D-ribosyl)-L-cysteinyl-[protein] + nicotinamide + H(+)</text>
        <dbReference type="Rhea" id="RHEA:56612"/>
        <dbReference type="Rhea" id="RHEA-COMP:10131"/>
        <dbReference type="Rhea" id="RHEA-COMP:14624"/>
        <dbReference type="ChEBI" id="CHEBI:15378"/>
        <dbReference type="ChEBI" id="CHEBI:17154"/>
        <dbReference type="ChEBI" id="CHEBI:29950"/>
        <dbReference type="ChEBI" id="CHEBI:57540"/>
        <dbReference type="ChEBI" id="CHEBI:140607"/>
    </reaction>
    <physiologicalReaction direction="left-to-right" evidence="23">
        <dbReference type="Rhea" id="RHEA:56613"/>
    </physiologicalReaction>
</comment>
<feature type="domain" description="PARP catalytic" evidence="29">
    <location>
        <begin position="510"/>
        <end position="724"/>
    </location>
</feature>
<dbReference type="GO" id="GO:0016779">
    <property type="term" value="F:nucleotidyltransferase activity"/>
    <property type="evidence" value="ECO:0007669"/>
    <property type="project" value="UniProtKB-KW"/>
</dbReference>
<accession>A0A8C2LU62</accession>
<evidence type="ECO:0000256" key="14">
    <source>
        <dbReference type="ARBA" id="ARBA00023027"/>
    </source>
</evidence>
<dbReference type="CDD" id="cd01439">
    <property type="entry name" value="TCCD_inducible_PARP_like"/>
    <property type="match status" value="1"/>
</dbReference>
<dbReference type="Gene3D" id="1.10.10.10">
    <property type="entry name" value="Winged helix-like DNA-binding domain superfamily/Winged helix DNA-binding domain"/>
    <property type="match status" value="1"/>
</dbReference>
<dbReference type="InterPro" id="IPR037197">
    <property type="entry name" value="WWE_dom_sf"/>
</dbReference>
<dbReference type="FunFam" id="3.30.720.50:FF:000007">
    <property type="entry name" value="CCCH-type zinc finger antiviral protein"/>
    <property type="match status" value="1"/>
</dbReference>
<dbReference type="Gene3D" id="3.90.228.10">
    <property type="match status" value="1"/>
</dbReference>
<dbReference type="Pfam" id="PF00644">
    <property type="entry name" value="PARP"/>
    <property type="match status" value="1"/>
</dbReference>
<evidence type="ECO:0000256" key="3">
    <source>
        <dbReference type="ARBA" id="ARBA00004601"/>
    </source>
</evidence>
<dbReference type="PROSITE" id="PS50918">
    <property type="entry name" value="WWE"/>
    <property type="match status" value="2"/>
</dbReference>
<keyword evidence="4" id="KW-0963">Cytoplasm</keyword>
<evidence type="ECO:0000256" key="18">
    <source>
        <dbReference type="ARBA" id="ARBA00024347"/>
    </source>
</evidence>
<evidence type="ECO:0000256" key="12">
    <source>
        <dbReference type="ARBA" id="ARBA00022771"/>
    </source>
</evidence>
<dbReference type="GO" id="GO:0005802">
    <property type="term" value="C:trans-Golgi network"/>
    <property type="evidence" value="ECO:0007669"/>
    <property type="project" value="Ensembl"/>
</dbReference>
<evidence type="ECO:0000256" key="24">
    <source>
        <dbReference type="ARBA" id="ARBA00093521"/>
    </source>
</evidence>
<evidence type="ECO:0000259" key="27">
    <source>
        <dbReference type="PROSITE" id="PS50103"/>
    </source>
</evidence>
<sequence length="727" mass="81072">MAQAAVVVAVAEVTQVLCAAGGSLELAELRRRLRGSLGADALERLLRDRGRFVVASRAAGAGRVPAAAPSAPAVAPAAAPAAASASSERVVVAVSSLRLCRAHQGPKPSCTGLCSQLHLCKFLIYGACKFLKTGKSCRNGHDLKTDHNLSVLKTHGVDHLTYSELCQLLVQNDPWLLPEICLHYNKGDGPFGSCSFQKQCIKLHICQYYLQGECKFGTSCKRSHEFTNSENLEKLEKLGVSSELVSRLLSTYRNAYDIKNKGSALNKVSPPPAGPQGTSERKDSSGSVSPSAPSQEESEQICLYHIRKSCSFQDKCYRVHFHLPYRWQFLDGGKWKDLGNMELIEEAYSNPSKERIIYTESAAGFHFDNLDFDSMKFGSTVARRLSTASSVTKPPHFILTTDWIWYWLDEFGSWQEYGRQGTVHPVTTISSSDVEKAYLAFCVPGADSQAATLKFQAGKHNYELDFKAFLQKNLVYGTIRKVCRRPKYVSPQDVQMKQSCSTKFQGPRSIPDYWDPAALPDPGFKKIILSSSSEEYQKVWNLFNRTLPFYFVQKIERIQNLGLWEVYQWQKGQMQKQNGGKEVDERQLFHGTNTSFVDAICQQNFDWRVCGLHGTSYGKGSYFARDAAYSHHYSKSDTHSHTMFLARVLVGDFVRGSAAFVRPPAKEGQSNAFYDSCVNSMSDPTIFVVFEKHQIYPEYLIQYSTSSKPPAAPSIFVALGSLFTGRQ</sequence>
<keyword evidence="11" id="KW-0013">ADP-ribosylation</keyword>
<evidence type="ECO:0000256" key="22">
    <source>
        <dbReference type="ARBA" id="ARBA00083131"/>
    </source>
</evidence>
<evidence type="ECO:0000256" key="6">
    <source>
        <dbReference type="ARBA" id="ARBA00022676"/>
    </source>
</evidence>
<evidence type="ECO:0000256" key="19">
    <source>
        <dbReference type="ARBA" id="ARBA00070502"/>
    </source>
</evidence>
<evidence type="ECO:0000256" key="21">
    <source>
        <dbReference type="ARBA" id="ARBA00082583"/>
    </source>
</evidence>